<evidence type="ECO:0000256" key="2">
    <source>
        <dbReference type="ARBA" id="ARBA00022840"/>
    </source>
</evidence>
<dbReference type="InterPro" id="IPR041664">
    <property type="entry name" value="AAA_16"/>
</dbReference>
<dbReference type="GO" id="GO:0035556">
    <property type="term" value="P:intracellular signal transduction"/>
    <property type="evidence" value="ECO:0007669"/>
    <property type="project" value="InterPro"/>
</dbReference>
<feature type="region of interest" description="Disordered" evidence="3">
    <location>
        <begin position="124"/>
        <end position="150"/>
    </location>
</feature>
<reference evidence="5" key="2">
    <citation type="submission" date="2021-04" db="EMBL/GenBank/DDBJ databases">
        <authorList>
            <person name="Podell S."/>
        </authorList>
    </citation>
    <scope>NUCLEOTIDE SEQUENCE</scope>
    <source>
        <strain evidence="5">Hildebrandi</strain>
    </source>
</reference>
<evidence type="ECO:0000313" key="5">
    <source>
        <dbReference type="EMBL" id="KAG7355698.1"/>
    </source>
</evidence>
<name>A0A9K3L6R1_9STRA</name>
<dbReference type="PROSITE" id="PS50125">
    <property type="entry name" value="GUANYLATE_CYCLASE_2"/>
    <property type="match status" value="2"/>
</dbReference>
<sequence>MDLVHDQPKQPEYGERTSSLVGALVEVSTNLDASDADSISLCSASSLNDGRRGGRHRKSRGKRSKRKKSKVDDAPFGQSSNRQSRQQMIESLVRFSYHTPSAVLEDLINHELKLCELEEPQVKRYQKKSSDEGPRHENDDQSAEESLGMSSLSSAEIDNADCSISTKVSDAADAKVHYSLPPNRIRNSALVFIDISGFTKLSTMLDEETLSRVINSYFEMIIGEVKAHGGDVLKFAGDALFVEWRDSEMRFSGEKRNAHVTMHNSSRVLKELNSSLASVATPCDRSTSSGLPTAVLRATRCATAIVNKYSDHEVVVHSHVPGTLGVLNVHCGIGCGELVGIHTSDYNEEDGMGEEEQTPETRREYLFLGKAIDQVSKAANMASNGEVVISTDALRQLAECCNVPNGMIDCLQPVCIASRSSVFIDLTHRQEQVLGDPTDISEVTVNEEPAADQSLRRHCLRMQLKSLSRLHSQAALYVHPVVRRDVWGLYGHAVSTTGSEDIQQRYHIEAELRTIFTVFIKAMVTPELTGNSKTDNALFSTLRTIMHLTCRELDRFSGQLRQYIVDDKGVVLIVVFGLRGSTFSDMVANNALPACFAIQKALSASGISTRIGGTLGKAYCGVVGALRRHEFSVMGAPVNLSARLMDSPMNSGLLVDENIRNHANGKFAFRSLQPVKAKGYDAPVVILEPVHEMSSRLSRKSKIAKFVGREDERKAIVNFAQKILGDQFNPHASIVNVVGDSGIGKSTLCVAAMNDIKTLCWKKRKVLVSLRSSSTEDQQRIPLCAFRKILLGAIRELCFNDGSISEQRLENSTNNWHIESSLKSSKHLYDDRPSLVRHSTSGDYHGSFVPQVQKETEETRPLVLTRSGSFVLHPGARSLDARGRFPYLEKLRRACCEAGYDGEYADLIASQFLGIDGSRTITHVNGEVPQIGDLVECIAQSFIKIVDFADITVIFIDDFQWVDTFTWRVVRALSQSAKRMLIVRASKSHDKRALRRLSNGMSKGVSFSMEITLGPLELDDIRDLISQILMVSNEDKSIDEEVCTYIYQKTGGLPVYVLELLENLKRTNSFVVGDGGNLRLALRNSHEGEECSALVLNQMLNRFDSLDALVRKLLHTCAVLGQSFSFSDVVRVHHPDIKMALIEDSLNVAVSEMILVELDADEDKSTCSVSSHGGSHSHFGASVGHSKTSSRLDIEGERNFEFSHDMWRKTVLATLLEARKVKLHRLIAIAMEKEFDGGAIEQSDLSCLLTLFEHWKLCGEFKRAAPLALIVSERLNDWDLVDLSVDICRDALDMSLRSVTHVENNPDLNFGDWREVSSTPSVFSFIIRLNVRIAENYRLLGRIMKCVKSYEDAYMMLHSCSTRTPSLLITVLVGLLRVDFERNESNDSSDEIVPGDEALLEEFLQTAREESHPIHIAMALSMKAQFYSQRGYFERALEESTALCKVYNAGSHSRLLSTEYGKDHAMDVLSQSAMWFFLSGQEQEAVDQSLFVVKQLLPHLNPTDLDTIMTLLLPAILVLKFVGRGEDAHFIFCRYVVNTHHDNARSQTPWVEIFNPLIYLLEIVKMEELDTYDDCRLDAIQDWVLNDNSSYYSPDHLRLGHTLMGEICYRLGQLKPAIDDSMRGMLLQKARSFLTPIARDVQSEAFLAHSALAFLRAMD</sequence>
<evidence type="ECO:0000256" key="3">
    <source>
        <dbReference type="SAM" id="MobiDB-lite"/>
    </source>
</evidence>
<feature type="domain" description="Guanylate cyclase" evidence="4">
    <location>
        <begin position="514"/>
        <end position="645"/>
    </location>
</feature>
<dbReference type="GO" id="GO:0004016">
    <property type="term" value="F:adenylate cyclase activity"/>
    <property type="evidence" value="ECO:0007669"/>
    <property type="project" value="TreeGrafter"/>
</dbReference>
<evidence type="ECO:0000259" key="4">
    <source>
        <dbReference type="PROSITE" id="PS50125"/>
    </source>
</evidence>
<dbReference type="Proteomes" id="UP000693970">
    <property type="component" value="Unassembled WGS sequence"/>
</dbReference>
<dbReference type="GO" id="GO:0005524">
    <property type="term" value="F:ATP binding"/>
    <property type="evidence" value="ECO:0007669"/>
    <property type="project" value="UniProtKB-KW"/>
</dbReference>
<dbReference type="Pfam" id="PF13191">
    <property type="entry name" value="AAA_16"/>
    <property type="match status" value="1"/>
</dbReference>
<dbReference type="GO" id="GO:0009190">
    <property type="term" value="P:cyclic nucleotide biosynthetic process"/>
    <property type="evidence" value="ECO:0007669"/>
    <property type="project" value="InterPro"/>
</dbReference>
<reference evidence="5" key="1">
    <citation type="journal article" date="2021" name="Sci. Rep.">
        <title>Diploid genomic architecture of Nitzschia inconspicua, an elite biomass production diatom.</title>
        <authorList>
            <person name="Oliver A."/>
            <person name="Podell S."/>
            <person name="Pinowska A."/>
            <person name="Traller J.C."/>
            <person name="Smith S.R."/>
            <person name="McClure R."/>
            <person name="Beliaev A."/>
            <person name="Bohutskyi P."/>
            <person name="Hill E.A."/>
            <person name="Rabines A."/>
            <person name="Zheng H."/>
            <person name="Allen L.Z."/>
            <person name="Kuo A."/>
            <person name="Grigoriev I.V."/>
            <person name="Allen A.E."/>
            <person name="Hazlebeck D."/>
            <person name="Allen E.E."/>
        </authorList>
    </citation>
    <scope>NUCLEOTIDE SEQUENCE</scope>
    <source>
        <strain evidence="5">Hildebrandi</strain>
    </source>
</reference>
<dbReference type="PANTHER" id="PTHR16305:SF28">
    <property type="entry name" value="GUANYLATE CYCLASE DOMAIN-CONTAINING PROTEIN"/>
    <property type="match status" value="1"/>
</dbReference>
<dbReference type="PANTHER" id="PTHR16305">
    <property type="entry name" value="TESTICULAR SOLUBLE ADENYLYL CYCLASE"/>
    <property type="match status" value="1"/>
</dbReference>
<keyword evidence="2" id="KW-0067">ATP-binding</keyword>
<feature type="domain" description="Guanylate cyclase" evidence="4">
    <location>
        <begin position="189"/>
        <end position="242"/>
    </location>
</feature>
<protein>
    <submittedName>
        <fullName evidence="5">Adenylate/guanylate cyclase</fullName>
    </submittedName>
</protein>
<dbReference type="CDD" id="cd07302">
    <property type="entry name" value="CHD"/>
    <property type="match status" value="2"/>
</dbReference>
<feature type="region of interest" description="Disordered" evidence="3">
    <location>
        <begin position="43"/>
        <end position="85"/>
    </location>
</feature>
<evidence type="ECO:0000313" key="6">
    <source>
        <dbReference type="Proteomes" id="UP000693970"/>
    </source>
</evidence>
<feature type="compositionally biased region" description="Basic residues" evidence="3">
    <location>
        <begin position="53"/>
        <end position="69"/>
    </location>
</feature>
<comment type="caution">
    <text evidence="5">The sequence shown here is derived from an EMBL/GenBank/DDBJ whole genome shotgun (WGS) entry which is preliminary data.</text>
</comment>
<dbReference type="GO" id="GO:0005737">
    <property type="term" value="C:cytoplasm"/>
    <property type="evidence" value="ECO:0007669"/>
    <property type="project" value="TreeGrafter"/>
</dbReference>
<dbReference type="InterPro" id="IPR001054">
    <property type="entry name" value="A/G_cyclase"/>
</dbReference>
<evidence type="ECO:0000256" key="1">
    <source>
        <dbReference type="ARBA" id="ARBA00022741"/>
    </source>
</evidence>
<keyword evidence="1" id="KW-0547">Nucleotide-binding</keyword>
<gene>
    <name evidence="5" type="ORF">IV203_000384</name>
</gene>
<keyword evidence="6" id="KW-1185">Reference proteome</keyword>
<dbReference type="EMBL" id="JAGRRH010000015">
    <property type="protein sequence ID" value="KAG7355698.1"/>
    <property type="molecule type" value="Genomic_DNA"/>
</dbReference>
<dbReference type="OrthoDB" id="43783at2759"/>
<proteinExistence type="predicted"/>
<accession>A0A9K3L6R1</accession>
<organism evidence="5 6">
    <name type="scientific">Nitzschia inconspicua</name>
    <dbReference type="NCBI Taxonomy" id="303405"/>
    <lineage>
        <taxon>Eukaryota</taxon>
        <taxon>Sar</taxon>
        <taxon>Stramenopiles</taxon>
        <taxon>Ochrophyta</taxon>
        <taxon>Bacillariophyta</taxon>
        <taxon>Bacillariophyceae</taxon>
        <taxon>Bacillariophycidae</taxon>
        <taxon>Bacillariales</taxon>
        <taxon>Bacillariaceae</taxon>
        <taxon>Nitzschia</taxon>
    </lineage>
</organism>
<feature type="compositionally biased region" description="Basic and acidic residues" evidence="3">
    <location>
        <begin position="124"/>
        <end position="139"/>
    </location>
</feature>